<evidence type="ECO:0000313" key="1">
    <source>
        <dbReference type="EMBL" id="GBN34811.1"/>
    </source>
</evidence>
<keyword evidence="2" id="KW-1185">Reference proteome</keyword>
<dbReference type="AlphaFoldDB" id="A0A4Y2N624"/>
<dbReference type="Proteomes" id="UP000499080">
    <property type="component" value="Unassembled WGS sequence"/>
</dbReference>
<reference evidence="1 2" key="1">
    <citation type="journal article" date="2019" name="Sci. Rep.">
        <title>Orb-weaving spider Araneus ventricosus genome elucidates the spidroin gene catalogue.</title>
        <authorList>
            <person name="Kono N."/>
            <person name="Nakamura H."/>
            <person name="Ohtoshi R."/>
            <person name="Moran D.A.P."/>
            <person name="Shinohara A."/>
            <person name="Yoshida Y."/>
            <person name="Fujiwara M."/>
            <person name="Mori M."/>
            <person name="Tomita M."/>
            <person name="Arakawa K."/>
        </authorList>
    </citation>
    <scope>NUCLEOTIDE SEQUENCE [LARGE SCALE GENOMIC DNA]</scope>
</reference>
<name>A0A4Y2N624_ARAVE</name>
<proteinExistence type="predicted"/>
<comment type="caution">
    <text evidence="1">The sequence shown here is derived from an EMBL/GenBank/DDBJ whole genome shotgun (WGS) entry which is preliminary data.</text>
</comment>
<sequence length="108" mass="13027">MEVDALTKLINEAHSNTGKWVAEKLDDYSEAIRTQKETRNHLRRVWQRTRHPDDKNNFNRTHNSLKRLYEIRDNKKFTNEISSVSPQDGMVWKLIKRFTRDKFKMPLL</sequence>
<evidence type="ECO:0000313" key="2">
    <source>
        <dbReference type="Proteomes" id="UP000499080"/>
    </source>
</evidence>
<accession>A0A4Y2N624</accession>
<dbReference type="OrthoDB" id="6431035at2759"/>
<gene>
    <name evidence="1" type="ORF">AVEN_225997_1</name>
</gene>
<protein>
    <submittedName>
        <fullName evidence="1">Uncharacterized protein</fullName>
    </submittedName>
</protein>
<organism evidence="1 2">
    <name type="scientific">Araneus ventricosus</name>
    <name type="common">Orbweaver spider</name>
    <name type="synonym">Epeira ventricosa</name>
    <dbReference type="NCBI Taxonomy" id="182803"/>
    <lineage>
        <taxon>Eukaryota</taxon>
        <taxon>Metazoa</taxon>
        <taxon>Ecdysozoa</taxon>
        <taxon>Arthropoda</taxon>
        <taxon>Chelicerata</taxon>
        <taxon>Arachnida</taxon>
        <taxon>Araneae</taxon>
        <taxon>Araneomorphae</taxon>
        <taxon>Entelegynae</taxon>
        <taxon>Araneoidea</taxon>
        <taxon>Araneidae</taxon>
        <taxon>Araneus</taxon>
    </lineage>
</organism>
<dbReference type="EMBL" id="BGPR01008595">
    <property type="protein sequence ID" value="GBN34811.1"/>
    <property type="molecule type" value="Genomic_DNA"/>
</dbReference>